<dbReference type="PANTHER" id="PTHR37984">
    <property type="entry name" value="PROTEIN CBG26694"/>
    <property type="match status" value="1"/>
</dbReference>
<dbReference type="GO" id="GO:0003824">
    <property type="term" value="F:catalytic activity"/>
    <property type="evidence" value="ECO:0007669"/>
    <property type="project" value="UniProtKB-KW"/>
</dbReference>
<dbReference type="Proteomes" id="UP001064489">
    <property type="component" value="Chromosome 1"/>
</dbReference>
<evidence type="ECO:0000313" key="3">
    <source>
        <dbReference type="EMBL" id="KAI9196275.1"/>
    </source>
</evidence>
<dbReference type="InterPro" id="IPR041577">
    <property type="entry name" value="RT_RNaseH_2"/>
</dbReference>
<keyword evidence="1" id="KW-0511">Multifunctional enzyme</keyword>
<keyword evidence="4" id="KW-1185">Reference proteome</keyword>
<evidence type="ECO:0000259" key="2">
    <source>
        <dbReference type="Pfam" id="PF17919"/>
    </source>
</evidence>
<evidence type="ECO:0000256" key="1">
    <source>
        <dbReference type="ARBA" id="ARBA00023268"/>
    </source>
</evidence>
<sequence length="234" mass="27863">MCVNYWALNNVTTKNKYLVPNATDLFDRLAKAIVFTKLDLRLGYWQVRVAERDEAKTTMVTRLREHKLYVKNEKYEFCRQEVMFLEHWVSNGKIRMEEKKVQAILDWSSPNKVAELRYFLGLANYYRNFIEGYSKKVSILTDLLKAYHKWVWTEDCQAAFKKLKLFMSSKPIFHLPKFNLPFEVHTDASDRALEGVLMQEAHPMAYESRKWNEAEQRYSAHEKEMVVVVHCLYT</sequence>
<dbReference type="InterPro" id="IPR043502">
    <property type="entry name" value="DNA/RNA_pol_sf"/>
</dbReference>
<protein>
    <recommendedName>
        <fullName evidence="2">Reverse transcriptase/retrotransposon-derived protein RNase H-like domain-containing protein</fullName>
    </recommendedName>
</protein>
<proteinExistence type="predicted"/>
<name>A0AAD5JE97_ACENE</name>
<dbReference type="EMBL" id="JAJSOW010000003">
    <property type="protein sequence ID" value="KAI9196275.1"/>
    <property type="molecule type" value="Genomic_DNA"/>
</dbReference>
<dbReference type="Gene3D" id="3.30.70.270">
    <property type="match status" value="3"/>
</dbReference>
<dbReference type="InterPro" id="IPR050951">
    <property type="entry name" value="Retrovirus_Pol_polyprotein"/>
</dbReference>
<reference evidence="3" key="2">
    <citation type="submission" date="2023-02" db="EMBL/GenBank/DDBJ databases">
        <authorList>
            <person name="Swenson N.G."/>
            <person name="Wegrzyn J.L."/>
            <person name="Mcevoy S.L."/>
        </authorList>
    </citation>
    <scope>NUCLEOTIDE SEQUENCE</scope>
    <source>
        <strain evidence="3">91603</strain>
        <tissue evidence="3">Leaf</tissue>
    </source>
</reference>
<organism evidence="3 4">
    <name type="scientific">Acer negundo</name>
    <name type="common">Box elder</name>
    <dbReference type="NCBI Taxonomy" id="4023"/>
    <lineage>
        <taxon>Eukaryota</taxon>
        <taxon>Viridiplantae</taxon>
        <taxon>Streptophyta</taxon>
        <taxon>Embryophyta</taxon>
        <taxon>Tracheophyta</taxon>
        <taxon>Spermatophyta</taxon>
        <taxon>Magnoliopsida</taxon>
        <taxon>eudicotyledons</taxon>
        <taxon>Gunneridae</taxon>
        <taxon>Pentapetalae</taxon>
        <taxon>rosids</taxon>
        <taxon>malvids</taxon>
        <taxon>Sapindales</taxon>
        <taxon>Sapindaceae</taxon>
        <taxon>Hippocastanoideae</taxon>
        <taxon>Acereae</taxon>
        <taxon>Acer</taxon>
    </lineage>
</organism>
<gene>
    <name evidence="3" type="ORF">LWI28_022502</name>
</gene>
<dbReference type="FunFam" id="3.30.70.270:FF:000020">
    <property type="entry name" value="Transposon Tf2-6 polyprotein-like Protein"/>
    <property type="match status" value="1"/>
</dbReference>
<comment type="caution">
    <text evidence="3">The sequence shown here is derived from an EMBL/GenBank/DDBJ whole genome shotgun (WGS) entry which is preliminary data.</text>
</comment>
<dbReference type="InterPro" id="IPR043128">
    <property type="entry name" value="Rev_trsase/Diguanyl_cyclase"/>
</dbReference>
<dbReference type="AlphaFoldDB" id="A0AAD5JE97"/>
<dbReference type="SUPFAM" id="SSF56672">
    <property type="entry name" value="DNA/RNA polymerases"/>
    <property type="match status" value="1"/>
</dbReference>
<reference evidence="3" key="1">
    <citation type="journal article" date="2022" name="Plant J.">
        <title>Strategies of tolerance reflected in two North American maple genomes.</title>
        <authorList>
            <person name="McEvoy S.L."/>
            <person name="Sezen U.U."/>
            <person name="Trouern-Trend A."/>
            <person name="McMahon S.M."/>
            <person name="Schaberg P.G."/>
            <person name="Yang J."/>
            <person name="Wegrzyn J.L."/>
            <person name="Swenson N.G."/>
        </authorList>
    </citation>
    <scope>NUCLEOTIDE SEQUENCE</scope>
    <source>
        <strain evidence="3">91603</strain>
    </source>
</reference>
<accession>A0AAD5JE97</accession>
<dbReference type="PANTHER" id="PTHR37984:SF5">
    <property type="entry name" value="PROTEIN NYNRIN-LIKE"/>
    <property type="match status" value="1"/>
</dbReference>
<evidence type="ECO:0000313" key="4">
    <source>
        <dbReference type="Proteomes" id="UP001064489"/>
    </source>
</evidence>
<dbReference type="Pfam" id="PF17919">
    <property type="entry name" value="RT_RNaseH_2"/>
    <property type="match status" value="1"/>
</dbReference>
<feature type="domain" description="Reverse transcriptase/retrotransposon-derived protein RNase H-like" evidence="2">
    <location>
        <begin position="152"/>
        <end position="232"/>
    </location>
</feature>